<name>A0A0J8GSY0_9ALTE</name>
<evidence type="ECO:0000256" key="4">
    <source>
        <dbReference type="ARBA" id="ARBA00022723"/>
    </source>
</evidence>
<evidence type="ECO:0000256" key="6">
    <source>
        <dbReference type="ARBA" id="ARBA00023002"/>
    </source>
</evidence>
<dbReference type="Pfam" id="PF02628">
    <property type="entry name" value="COX15-CtaA"/>
    <property type="match status" value="1"/>
</dbReference>
<keyword evidence="2" id="KW-1003">Cell membrane</keyword>
<dbReference type="Proteomes" id="UP000037600">
    <property type="component" value="Unassembled WGS sequence"/>
</dbReference>
<dbReference type="PATRIC" id="fig|1513271.3.peg.2991"/>
<feature type="transmembrane region" description="Helical" evidence="12">
    <location>
        <begin position="285"/>
        <end position="308"/>
    </location>
</feature>
<dbReference type="PANTHER" id="PTHR35457">
    <property type="entry name" value="HEME A SYNTHASE"/>
    <property type="match status" value="1"/>
</dbReference>
<keyword evidence="6" id="KW-0560">Oxidoreductase</keyword>
<dbReference type="InterPro" id="IPR003780">
    <property type="entry name" value="COX15/CtaA_fam"/>
</dbReference>
<protein>
    <recommendedName>
        <fullName evidence="15">Cytochrome B561</fullName>
    </recommendedName>
</protein>
<dbReference type="GO" id="GO:0016491">
    <property type="term" value="F:oxidoreductase activity"/>
    <property type="evidence" value="ECO:0007669"/>
    <property type="project" value="UniProtKB-KW"/>
</dbReference>
<proteinExistence type="predicted"/>
<evidence type="ECO:0000256" key="12">
    <source>
        <dbReference type="SAM" id="Phobius"/>
    </source>
</evidence>
<keyword evidence="8" id="KW-0350">Heme biosynthesis</keyword>
<gene>
    <name evidence="13" type="ORF">XM47_14530</name>
</gene>
<feature type="transmembrane region" description="Helical" evidence="12">
    <location>
        <begin position="314"/>
        <end position="338"/>
    </location>
</feature>
<dbReference type="GO" id="GO:0016020">
    <property type="term" value="C:membrane"/>
    <property type="evidence" value="ECO:0007669"/>
    <property type="project" value="UniProtKB-SubCell"/>
</dbReference>
<comment type="pathway">
    <text evidence="11">Porphyrin-containing compound metabolism.</text>
</comment>
<evidence type="ECO:0000313" key="14">
    <source>
        <dbReference type="Proteomes" id="UP000037600"/>
    </source>
</evidence>
<dbReference type="RefSeq" id="WP_048694016.1">
    <property type="nucleotide sequence ID" value="NZ_KQ130498.1"/>
</dbReference>
<evidence type="ECO:0000256" key="3">
    <source>
        <dbReference type="ARBA" id="ARBA00022692"/>
    </source>
</evidence>
<evidence type="ECO:0000256" key="8">
    <source>
        <dbReference type="ARBA" id="ARBA00023133"/>
    </source>
</evidence>
<feature type="transmembrane region" description="Helical" evidence="12">
    <location>
        <begin position="125"/>
        <end position="147"/>
    </location>
</feature>
<keyword evidence="7" id="KW-0408">Iron</keyword>
<sequence length="352" mass="38994">MQNLVRVSILLTLVVVILGAYTRLTDAGLGCPDWPGCYGHMLVPTGDKVTQAQSLYPDAPIEHEKAWNEMIHRYFAGTLGLLILAMTLISFCQNKLKNVRLHCSALLGVVTFQALLGMWTVTLSLMPIVVMAHLIGGFTTFILLVWLERRINFSQKVEASVAPIKPDVKLVKTPKLAIIALAVLMLQIMLGGWTSSNYAALVCNELPICQGDWVKDLAFMPAFNLASPDAETYQYGVLDFASRMTIHVTHRVGAIVTMLVVLAWLFVCFRNAMQLKQQKQNTNPKLIYVLGLCFALLLLQVSLGVLNIVLSLPLIVAVAHNAIALLLLASLFLSILYYRYEIQRVNLQGESL</sequence>
<dbReference type="InterPro" id="IPR050450">
    <property type="entry name" value="COX15/CtaA_HemeA_synthase"/>
</dbReference>
<dbReference type="PANTHER" id="PTHR35457:SF1">
    <property type="entry name" value="HEME A SYNTHASE"/>
    <property type="match status" value="1"/>
</dbReference>
<keyword evidence="3 12" id="KW-0812">Transmembrane</keyword>
<comment type="subcellular location">
    <subcellularLocation>
        <location evidence="1">Membrane</location>
        <topology evidence="1">Multi-pass membrane protein</topology>
    </subcellularLocation>
</comment>
<evidence type="ECO:0000256" key="11">
    <source>
        <dbReference type="ARBA" id="ARBA00023444"/>
    </source>
</evidence>
<dbReference type="AlphaFoldDB" id="A0A0J8GSY0"/>
<organism evidence="13 14">
    <name type="scientific">Catenovulum maritimum</name>
    <dbReference type="NCBI Taxonomy" id="1513271"/>
    <lineage>
        <taxon>Bacteria</taxon>
        <taxon>Pseudomonadati</taxon>
        <taxon>Pseudomonadota</taxon>
        <taxon>Gammaproteobacteria</taxon>
        <taxon>Alteromonadales</taxon>
        <taxon>Alteromonadaceae</taxon>
        <taxon>Catenovulum</taxon>
    </lineage>
</organism>
<evidence type="ECO:0000256" key="7">
    <source>
        <dbReference type="ARBA" id="ARBA00023004"/>
    </source>
</evidence>
<evidence type="ECO:0000313" key="13">
    <source>
        <dbReference type="EMBL" id="KMT64394.1"/>
    </source>
</evidence>
<comment type="caution">
    <text evidence="13">The sequence shown here is derived from an EMBL/GenBank/DDBJ whole genome shotgun (WGS) entry which is preliminary data.</text>
</comment>
<feature type="transmembrane region" description="Helical" evidence="12">
    <location>
        <begin position="252"/>
        <end position="273"/>
    </location>
</feature>
<feature type="transmembrane region" description="Helical" evidence="12">
    <location>
        <begin position="74"/>
        <end position="92"/>
    </location>
</feature>
<dbReference type="EMBL" id="LAZL01000025">
    <property type="protein sequence ID" value="KMT64394.1"/>
    <property type="molecule type" value="Genomic_DNA"/>
</dbReference>
<evidence type="ECO:0000256" key="5">
    <source>
        <dbReference type="ARBA" id="ARBA00022989"/>
    </source>
</evidence>
<dbReference type="OrthoDB" id="1447144at2"/>
<feature type="transmembrane region" description="Helical" evidence="12">
    <location>
        <begin position="176"/>
        <end position="194"/>
    </location>
</feature>
<dbReference type="STRING" id="1513271.XM47_14530"/>
<evidence type="ECO:0008006" key="15">
    <source>
        <dbReference type="Google" id="ProtNLM"/>
    </source>
</evidence>
<reference evidence="13 14" key="1">
    <citation type="submission" date="2015-04" db="EMBL/GenBank/DDBJ databases">
        <title>Draft Genome Sequence of the Novel Agar-Digesting Marine Bacterium Q1.</title>
        <authorList>
            <person name="Li Y."/>
            <person name="Li D."/>
            <person name="Chen G."/>
            <person name="Du Z."/>
        </authorList>
    </citation>
    <scope>NUCLEOTIDE SEQUENCE [LARGE SCALE GENOMIC DNA]</scope>
    <source>
        <strain evidence="13 14">Q1</strain>
    </source>
</reference>
<evidence type="ECO:0000256" key="10">
    <source>
        <dbReference type="ARBA" id="ARBA00023157"/>
    </source>
</evidence>
<evidence type="ECO:0000256" key="1">
    <source>
        <dbReference type="ARBA" id="ARBA00004141"/>
    </source>
</evidence>
<dbReference type="GO" id="GO:0046872">
    <property type="term" value="F:metal ion binding"/>
    <property type="evidence" value="ECO:0007669"/>
    <property type="project" value="UniProtKB-KW"/>
</dbReference>
<accession>A0A0J8GSY0</accession>
<keyword evidence="9 12" id="KW-0472">Membrane</keyword>
<dbReference type="GO" id="GO:0006784">
    <property type="term" value="P:heme A biosynthetic process"/>
    <property type="evidence" value="ECO:0007669"/>
    <property type="project" value="InterPro"/>
</dbReference>
<evidence type="ECO:0000256" key="9">
    <source>
        <dbReference type="ARBA" id="ARBA00023136"/>
    </source>
</evidence>
<keyword evidence="10" id="KW-1015">Disulfide bond</keyword>
<keyword evidence="4" id="KW-0479">Metal-binding</keyword>
<feature type="transmembrane region" description="Helical" evidence="12">
    <location>
        <begin position="99"/>
        <end position="119"/>
    </location>
</feature>
<keyword evidence="5 12" id="KW-1133">Transmembrane helix</keyword>
<keyword evidence="14" id="KW-1185">Reference proteome</keyword>
<evidence type="ECO:0000256" key="2">
    <source>
        <dbReference type="ARBA" id="ARBA00022475"/>
    </source>
</evidence>